<sequence length="86" mass="9701">MEWNTEAKELLEELLKPIPIFARPMARKGIEKKIIAVAEGETITKDDVVKGYIFASPGAMQDRAVKLLKSKKIDLTPYEALLEETK</sequence>
<keyword evidence="3" id="KW-1185">Reference proteome</keyword>
<proteinExistence type="predicted"/>
<dbReference type="OrthoDB" id="2680218at2"/>
<dbReference type="Proteomes" id="UP000180175">
    <property type="component" value="Chromosome"/>
</dbReference>
<gene>
    <name evidence="2" type="ORF">AWH56_013805</name>
    <name evidence="1" type="ORF">AWH56_24800</name>
</gene>
<dbReference type="Pfam" id="PF11084">
    <property type="entry name" value="DUF2621"/>
    <property type="match status" value="1"/>
</dbReference>
<dbReference type="Gene3D" id="1.10.8.550">
    <property type="entry name" value="Proto-chlorophyllide reductase 57 kD subunit B"/>
    <property type="match status" value="1"/>
</dbReference>
<evidence type="ECO:0000313" key="2">
    <source>
        <dbReference type="EMBL" id="QOY33831.1"/>
    </source>
</evidence>
<dbReference type="EMBL" id="CP063356">
    <property type="protein sequence ID" value="QOY33831.1"/>
    <property type="molecule type" value="Genomic_DNA"/>
</dbReference>
<reference evidence="2" key="4">
    <citation type="submission" date="2020-10" db="EMBL/GenBank/DDBJ databases">
        <authorList>
            <person name="Bassil N.M."/>
            <person name="Lloyd J.R."/>
        </authorList>
    </citation>
    <scope>NUCLEOTIDE SEQUENCE</scope>
    <source>
        <strain evidence="2">NB2006</strain>
    </source>
</reference>
<dbReference type="EMBL" id="LQXD01000211">
    <property type="protein sequence ID" value="OIJ03527.1"/>
    <property type="molecule type" value="Genomic_DNA"/>
</dbReference>
<reference evidence="2 3" key="2">
    <citation type="journal article" date="2017" name="Genome Announc.">
        <title>Draft Genome Sequences of Four Alkaliphilic Bacteria Belonging to the Anaerobacillus Genus.</title>
        <authorList>
            <person name="Bassil N.M."/>
            <person name="Lloyd J.R."/>
        </authorList>
    </citation>
    <scope>NUCLEOTIDE SEQUENCE [LARGE SCALE GENOMIC DNA]</scope>
    <source>
        <strain evidence="2 3">NB2006</strain>
    </source>
</reference>
<reference evidence="1 3" key="1">
    <citation type="submission" date="2016-10" db="EMBL/GenBank/DDBJ databases">
        <title>Draft genome sequences of four alkaliphilic bacteria belonging to the Anaerobacillus genus.</title>
        <authorList>
            <person name="Bassil N.M."/>
            <person name="Lloyd J.R."/>
        </authorList>
    </citation>
    <scope>NUCLEOTIDE SEQUENCE [LARGE SCALE GENOMIC DNA]</scope>
    <source>
        <strain evidence="1 3">NB2006</strain>
    </source>
</reference>
<dbReference type="InterPro" id="IPR020203">
    <property type="entry name" value="YneK"/>
</dbReference>
<evidence type="ECO:0000313" key="1">
    <source>
        <dbReference type="EMBL" id="OIJ03527.1"/>
    </source>
</evidence>
<dbReference type="KEGG" id="aia:AWH56_013805"/>
<organism evidence="1 3">
    <name type="scientific">Anaerobacillus isosaccharinicus</name>
    <dbReference type="NCBI Taxonomy" id="1532552"/>
    <lineage>
        <taxon>Bacteria</taxon>
        <taxon>Bacillati</taxon>
        <taxon>Bacillota</taxon>
        <taxon>Bacilli</taxon>
        <taxon>Bacillales</taxon>
        <taxon>Bacillaceae</taxon>
        <taxon>Anaerobacillus</taxon>
    </lineage>
</organism>
<dbReference type="RefSeq" id="WP_071319592.1">
    <property type="nucleotide sequence ID" value="NZ_CP063356.2"/>
</dbReference>
<name>A0A1S2KV97_9BACI</name>
<dbReference type="InterPro" id="IPR042298">
    <property type="entry name" value="P-CP_red_C"/>
</dbReference>
<evidence type="ECO:0000313" key="3">
    <source>
        <dbReference type="Proteomes" id="UP000180175"/>
    </source>
</evidence>
<reference evidence="2 3" key="3">
    <citation type="journal article" date="2019" name="Int. J. Syst. Evol. Microbiol.">
        <title>Anaerobacillus isosaccharinicus sp. nov., an alkaliphilic bacterium which degrades isosaccharinic acid.</title>
        <authorList>
            <person name="Bassil N.M."/>
            <person name="Lloyd J.R."/>
        </authorList>
    </citation>
    <scope>NUCLEOTIDE SEQUENCE [LARGE SCALE GENOMIC DNA]</scope>
    <source>
        <strain evidence="2 3">NB2006</strain>
    </source>
</reference>
<accession>A0A1S2KV97</accession>
<protein>
    <submittedName>
        <fullName evidence="2">DUF2621 family protein</fullName>
    </submittedName>
</protein>
<dbReference type="AlphaFoldDB" id="A0A1S2KV97"/>